<keyword evidence="2" id="KW-1185">Reference proteome</keyword>
<proteinExistence type="predicted"/>
<evidence type="ECO:0000313" key="2">
    <source>
        <dbReference type="Proteomes" id="UP000230069"/>
    </source>
</evidence>
<organism evidence="1 2">
    <name type="scientific">Aquilegia coerulea</name>
    <name type="common">Rocky mountain columbine</name>
    <dbReference type="NCBI Taxonomy" id="218851"/>
    <lineage>
        <taxon>Eukaryota</taxon>
        <taxon>Viridiplantae</taxon>
        <taxon>Streptophyta</taxon>
        <taxon>Embryophyta</taxon>
        <taxon>Tracheophyta</taxon>
        <taxon>Spermatophyta</taxon>
        <taxon>Magnoliopsida</taxon>
        <taxon>Ranunculales</taxon>
        <taxon>Ranunculaceae</taxon>
        <taxon>Thalictroideae</taxon>
        <taxon>Aquilegia</taxon>
    </lineage>
</organism>
<dbReference type="AlphaFoldDB" id="A0A2G5EGE3"/>
<gene>
    <name evidence="1" type="ORF">AQUCO_00900908v1</name>
</gene>
<name>A0A2G5EGE3_AQUCA</name>
<evidence type="ECO:0000313" key="1">
    <source>
        <dbReference type="EMBL" id="PIA54657.1"/>
    </source>
</evidence>
<dbReference type="InParanoid" id="A0A2G5EGE3"/>
<protein>
    <submittedName>
        <fullName evidence="1">Uncharacterized protein</fullName>
    </submittedName>
</protein>
<accession>A0A2G5EGE3</accession>
<reference evidence="1 2" key="1">
    <citation type="submission" date="2017-09" db="EMBL/GenBank/DDBJ databases">
        <title>WGS assembly of Aquilegia coerulea Goldsmith.</title>
        <authorList>
            <person name="Hodges S."/>
            <person name="Kramer E."/>
            <person name="Nordborg M."/>
            <person name="Tomkins J."/>
            <person name="Borevitz J."/>
            <person name="Derieg N."/>
            <person name="Yan J."/>
            <person name="Mihaltcheva S."/>
            <person name="Hayes R.D."/>
            <person name="Rokhsar D."/>
        </authorList>
    </citation>
    <scope>NUCLEOTIDE SEQUENCE [LARGE SCALE GENOMIC DNA]</scope>
    <source>
        <strain evidence="2">cv. Goldsmith</strain>
    </source>
</reference>
<sequence length="74" mass="8857">MQCIFKICVLERPVHKEYEGKKNLHEIFAEPLFGCTLRTDATMPSQSCVFQQYLWKVENFQLFFCSYTDYNHPN</sequence>
<dbReference type="Proteomes" id="UP000230069">
    <property type="component" value="Unassembled WGS sequence"/>
</dbReference>
<dbReference type="EMBL" id="KZ305026">
    <property type="protein sequence ID" value="PIA54657.1"/>
    <property type="molecule type" value="Genomic_DNA"/>
</dbReference>